<organism evidence="1 2">
    <name type="scientific">Vaccinium darrowii</name>
    <dbReference type="NCBI Taxonomy" id="229202"/>
    <lineage>
        <taxon>Eukaryota</taxon>
        <taxon>Viridiplantae</taxon>
        <taxon>Streptophyta</taxon>
        <taxon>Embryophyta</taxon>
        <taxon>Tracheophyta</taxon>
        <taxon>Spermatophyta</taxon>
        <taxon>Magnoliopsida</taxon>
        <taxon>eudicotyledons</taxon>
        <taxon>Gunneridae</taxon>
        <taxon>Pentapetalae</taxon>
        <taxon>asterids</taxon>
        <taxon>Ericales</taxon>
        <taxon>Ericaceae</taxon>
        <taxon>Vaccinioideae</taxon>
        <taxon>Vaccinieae</taxon>
        <taxon>Vaccinium</taxon>
    </lineage>
</organism>
<name>A0ACB7Y9D0_9ERIC</name>
<sequence>MTSQSTPTDQTPNGPNQDHVEDGFYDAPLSTPTEQTPNQDDVEDCFYDAPLSTPQGYSQDLSHPPLFQMFDRNRNCSSCLAPKEFAQILNPTEIEFTNLGDGRLLCPSCLSISLMEPEQLKPLIRQVYSFFDDYLKLPVSKDIPIFFVDANQIKKNSHAVNDTDHILYGRTMYRGDTIKIVVGATLVHEMVHALIRLQGWNFILEKSVEESICEAVACTWLEYTADDCDPSYTERDASFAKALNRYTKCVIETSTSYAEFAQARHAVEKYGLKRTLEHVARTRSIPN</sequence>
<proteinExistence type="predicted"/>
<dbReference type="Proteomes" id="UP000828048">
    <property type="component" value="Chromosome 7"/>
</dbReference>
<keyword evidence="2" id="KW-1185">Reference proteome</keyword>
<dbReference type="EMBL" id="CM037157">
    <property type="protein sequence ID" value="KAH7849674.1"/>
    <property type="molecule type" value="Genomic_DNA"/>
</dbReference>
<evidence type="ECO:0000313" key="2">
    <source>
        <dbReference type="Proteomes" id="UP000828048"/>
    </source>
</evidence>
<gene>
    <name evidence="1" type="ORF">Vadar_021264</name>
</gene>
<protein>
    <submittedName>
        <fullName evidence="1">Uncharacterized protein</fullName>
    </submittedName>
</protein>
<comment type="caution">
    <text evidence="1">The sequence shown here is derived from an EMBL/GenBank/DDBJ whole genome shotgun (WGS) entry which is preliminary data.</text>
</comment>
<evidence type="ECO:0000313" key="1">
    <source>
        <dbReference type="EMBL" id="KAH7849674.1"/>
    </source>
</evidence>
<accession>A0ACB7Y9D0</accession>
<reference evidence="1 2" key="1">
    <citation type="journal article" date="2021" name="Hortic Res">
        <title>High-quality reference genome and annotation aids understanding of berry development for evergreen blueberry (Vaccinium darrowii).</title>
        <authorList>
            <person name="Yu J."/>
            <person name="Hulse-Kemp A.M."/>
            <person name="Babiker E."/>
            <person name="Staton M."/>
        </authorList>
    </citation>
    <scope>NUCLEOTIDE SEQUENCE [LARGE SCALE GENOMIC DNA]</scope>
    <source>
        <strain evidence="2">cv. NJ 8807/NJ 8810</strain>
        <tissue evidence="1">Young leaf</tissue>
    </source>
</reference>